<evidence type="ECO:0000256" key="11">
    <source>
        <dbReference type="ARBA" id="ARBA00023132"/>
    </source>
</evidence>
<comment type="similarity">
    <text evidence="3">Belongs to the WD repeat SEC13 family.</text>
</comment>
<feature type="compositionally biased region" description="Basic and acidic residues" evidence="15">
    <location>
        <begin position="103"/>
        <end position="112"/>
    </location>
</feature>
<evidence type="ECO:0000256" key="7">
    <source>
        <dbReference type="ARBA" id="ARBA00022737"/>
    </source>
</evidence>
<comment type="subcellular location">
    <subcellularLocation>
        <location evidence="1">Lysosome</location>
    </subcellularLocation>
    <subcellularLocation>
        <location evidence="2">Nucleus</location>
        <location evidence="2">Nuclear pore complex</location>
    </subcellularLocation>
</comment>
<dbReference type="GO" id="GO:0051028">
    <property type="term" value="P:mRNA transport"/>
    <property type="evidence" value="ECO:0007669"/>
    <property type="project" value="UniProtKB-KW"/>
</dbReference>
<keyword evidence="10" id="KW-0811">Translocation</keyword>
<dbReference type="PANTHER" id="PTHR11024:SF2">
    <property type="entry name" value="PROTEIN SEC13 HOMOLOG"/>
    <property type="match status" value="1"/>
</dbReference>
<dbReference type="InterPro" id="IPR036322">
    <property type="entry name" value="WD40_repeat_dom_sf"/>
</dbReference>
<dbReference type="GO" id="GO:0032527">
    <property type="term" value="P:protein exit from endoplasmic reticulum"/>
    <property type="evidence" value="ECO:0007669"/>
    <property type="project" value="TreeGrafter"/>
</dbReference>
<dbReference type="Gene3D" id="2.130.10.10">
    <property type="entry name" value="YVTN repeat-like/Quinoprotein amine dehydrogenase"/>
    <property type="match status" value="1"/>
</dbReference>
<dbReference type="GO" id="GO:0090114">
    <property type="term" value="P:COPII-coated vesicle budding"/>
    <property type="evidence" value="ECO:0007669"/>
    <property type="project" value="TreeGrafter"/>
</dbReference>
<dbReference type="GO" id="GO:0006606">
    <property type="term" value="P:protein import into nucleus"/>
    <property type="evidence" value="ECO:0007669"/>
    <property type="project" value="TreeGrafter"/>
</dbReference>
<keyword evidence="17" id="KW-1185">Reference proteome</keyword>
<evidence type="ECO:0000256" key="3">
    <source>
        <dbReference type="ARBA" id="ARBA00010102"/>
    </source>
</evidence>
<keyword evidence="12" id="KW-0458">Lysosome</keyword>
<evidence type="ECO:0000256" key="1">
    <source>
        <dbReference type="ARBA" id="ARBA00004371"/>
    </source>
</evidence>
<evidence type="ECO:0000256" key="6">
    <source>
        <dbReference type="ARBA" id="ARBA00022574"/>
    </source>
</evidence>
<keyword evidence="6 14" id="KW-0853">WD repeat</keyword>
<dbReference type="GO" id="GO:0031080">
    <property type="term" value="C:nuclear pore outer ring"/>
    <property type="evidence" value="ECO:0007669"/>
    <property type="project" value="TreeGrafter"/>
</dbReference>
<evidence type="ECO:0000256" key="14">
    <source>
        <dbReference type="PROSITE-ProRule" id="PRU00221"/>
    </source>
</evidence>
<dbReference type="SMART" id="SM00320">
    <property type="entry name" value="WD40"/>
    <property type="match status" value="1"/>
</dbReference>
<name>A0A7T8KAB9_CALRO</name>
<gene>
    <name evidence="16" type="ORF">FKW44_005030</name>
</gene>
<dbReference type="InterPro" id="IPR015943">
    <property type="entry name" value="WD40/YVTN_repeat-like_dom_sf"/>
</dbReference>
<protein>
    <recommendedName>
        <fullName evidence="4">Protein SEC13 homolog</fullName>
    </recommendedName>
</protein>
<dbReference type="GO" id="GO:0032008">
    <property type="term" value="P:positive regulation of TOR signaling"/>
    <property type="evidence" value="ECO:0007669"/>
    <property type="project" value="TreeGrafter"/>
</dbReference>
<proteinExistence type="inferred from homology"/>
<accession>A0A7T8KAB9</accession>
<dbReference type="OrthoDB" id="364224at2759"/>
<evidence type="ECO:0000256" key="5">
    <source>
        <dbReference type="ARBA" id="ARBA00022448"/>
    </source>
</evidence>
<evidence type="ECO:0000256" key="4">
    <source>
        <dbReference type="ARBA" id="ARBA00019195"/>
    </source>
</evidence>
<keyword evidence="5" id="KW-0813">Transport</keyword>
<sequence length="112" mass="12956">MSLPILFPLLPSLEHGFQRSQRRKFFSVTEEDRKGFIMVTVQSTVDTGHEDMVHDAQMDYYGTRLATCSSDRTIRIFQVQEGKTQAMKDPFGKWHGDHHHSVRCTERSTSKP</sequence>
<evidence type="ECO:0000256" key="15">
    <source>
        <dbReference type="SAM" id="MobiDB-lite"/>
    </source>
</evidence>
<dbReference type="InterPro" id="IPR001680">
    <property type="entry name" value="WD40_rpt"/>
</dbReference>
<keyword evidence="7" id="KW-0677">Repeat</keyword>
<evidence type="ECO:0000256" key="10">
    <source>
        <dbReference type="ARBA" id="ARBA00023010"/>
    </source>
</evidence>
<evidence type="ECO:0000256" key="9">
    <source>
        <dbReference type="ARBA" id="ARBA00022927"/>
    </source>
</evidence>
<feature type="repeat" description="WD" evidence="14">
    <location>
        <begin position="46"/>
        <end position="87"/>
    </location>
</feature>
<feature type="region of interest" description="Disordered" evidence="15">
    <location>
        <begin position="91"/>
        <end position="112"/>
    </location>
</feature>
<evidence type="ECO:0000313" key="17">
    <source>
        <dbReference type="Proteomes" id="UP000595437"/>
    </source>
</evidence>
<evidence type="ECO:0000256" key="2">
    <source>
        <dbReference type="ARBA" id="ARBA00004567"/>
    </source>
</evidence>
<keyword evidence="13" id="KW-0539">Nucleus</keyword>
<dbReference type="SUPFAM" id="SSF50978">
    <property type="entry name" value="WD40 repeat-like"/>
    <property type="match status" value="1"/>
</dbReference>
<evidence type="ECO:0000256" key="8">
    <source>
        <dbReference type="ARBA" id="ARBA00022816"/>
    </source>
</evidence>
<dbReference type="AlphaFoldDB" id="A0A7T8KAB9"/>
<dbReference type="PROSITE" id="PS50082">
    <property type="entry name" value="WD_REPEATS_2"/>
    <property type="match status" value="1"/>
</dbReference>
<evidence type="ECO:0000313" key="16">
    <source>
        <dbReference type="EMBL" id="QQP52782.1"/>
    </source>
</evidence>
<evidence type="ECO:0000256" key="13">
    <source>
        <dbReference type="ARBA" id="ARBA00023242"/>
    </source>
</evidence>
<evidence type="ECO:0000256" key="12">
    <source>
        <dbReference type="ARBA" id="ARBA00023228"/>
    </source>
</evidence>
<keyword evidence="9" id="KW-0653">Protein transport</keyword>
<keyword evidence="8" id="KW-0509">mRNA transport</keyword>
<dbReference type="Proteomes" id="UP000595437">
    <property type="component" value="Chromosome 3"/>
</dbReference>
<dbReference type="PANTHER" id="PTHR11024">
    <property type="entry name" value="NUCLEAR PORE COMPLEX PROTEIN SEC13 / SEH1 FAMILY MEMBER"/>
    <property type="match status" value="1"/>
</dbReference>
<dbReference type="GO" id="GO:0030127">
    <property type="term" value="C:COPII vesicle coat"/>
    <property type="evidence" value="ECO:0007669"/>
    <property type="project" value="TreeGrafter"/>
</dbReference>
<dbReference type="EMBL" id="CP045892">
    <property type="protein sequence ID" value="QQP52782.1"/>
    <property type="molecule type" value="Genomic_DNA"/>
</dbReference>
<organism evidence="16 17">
    <name type="scientific">Caligus rogercresseyi</name>
    <name type="common">Sea louse</name>
    <dbReference type="NCBI Taxonomy" id="217165"/>
    <lineage>
        <taxon>Eukaryota</taxon>
        <taxon>Metazoa</taxon>
        <taxon>Ecdysozoa</taxon>
        <taxon>Arthropoda</taxon>
        <taxon>Crustacea</taxon>
        <taxon>Multicrustacea</taxon>
        <taxon>Hexanauplia</taxon>
        <taxon>Copepoda</taxon>
        <taxon>Siphonostomatoida</taxon>
        <taxon>Caligidae</taxon>
        <taxon>Caligus</taxon>
    </lineage>
</organism>
<dbReference type="GO" id="GO:0005198">
    <property type="term" value="F:structural molecule activity"/>
    <property type="evidence" value="ECO:0007669"/>
    <property type="project" value="InterPro"/>
</dbReference>
<dbReference type="GO" id="GO:0005764">
    <property type="term" value="C:lysosome"/>
    <property type="evidence" value="ECO:0007669"/>
    <property type="project" value="UniProtKB-SubCell"/>
</dbReference>
<keyword evidence="11" id="KW-0906">Nuclear pore complex</keyword>
<dbReference type="InterPro" id="IPR037363">
    <property type="entry name" value="Sec13/Seh1_fam"/>
</dbReference>
<reference evidence="17" key="1">
    <citation type="submission" date="2021-01" db="EMBL/GenBank/DDBJ databases">
        <title>Caligus Genome Assembly.</title>
        <authorList>
            <person name="Gallardo-Escarate C."/>
        </authorList>
    </citation>
    <scope>NUCLEOTIDE SEQUENCE [LARGE SCALE GENOMIC DNA]</scope>
</reference>